<sequence>MTALARNAHAFRVEQLTVPYQGAKPFPIECLSLDLREGEITCILGKSGCGKTTLLKALGGFVQSAKDGGVLFGGRYLNGPTPDIVMIFQDNNLFPWLTVRQNVAFGLKFRSSPPEGRGFAVDRMLENVGLAEAARVYPHQLSGGMRQRAAIARALVADPKVLLLDEPFSALDIGLRRRMHVLMRALWERSHKTMVMVTHSIEEAILIGHRVIVLGGRPARVLFDADTSAPEMKDRYSADFLDLQKLLETLID</sequence>
<protein>
    <submittedName>
        <fullName evidence="8">NitT/TauT family transport system ATP-binding protein</fullName>
    </submittedName>
</protein>
<keyword evidence="3" id="KW-1003">Cell membrane</keyword>
<dbReference type="CDD" id="cd03293">
    <property type="entry name" value="ABC_NrtD_SsuB_transporters"/>
    <property type="match status" value="1"/>
</dbReference>
<dbReference type="InterPro" id="IPR003593">
    <property type="entry name" value="AAA+_ATPase"/>
</dbReference>
<dbReference type="InterPro" id="IPR017871">
    <property type="entry name" value="ABC_transporter-like_CS"/>
</dbReference>
<evidence type="ECO:0000313" key="9">
    <source>
        <dbReference type="Proteomes" id="UP000247772"/>
    </source>
</evidence>
<dbReference type="PANTHER" id="PTHR42788:SF13">
    <property type="entry name" value="ALIPHATIC SULFONATES IMPORT ATP-BINDING PROTEIN SSUB"/>
    <property type="match status" value="1"/>
</dbReference>
<keyword evidence="2" id="KW-0813">Transport</keyword>
<dbReference type="EMBL" id="QJSQ01000032">
    <property type="protein sequence ID" value="PYE15707.1"/>
    <property type="molecule type" value="Genomic_DNA"/>
</dbReference>
<evidence type="ECO:0000256" key="2">
    <source>
        <dbReference type="ARBA" id="ARBA00022448"/>
    </source>
</evidence>
<dbReference type="GO" id="GO:0016887">
    <property type="term" value="F:ATP hydrolysis activity"/>
    <property type="evidence" value="ECO:0007669"/>
    <property type="project" value="InterPro"/>
</dbReference>
<name>A0A2V4T0J2_9BURK</name>
<keyword evidence="5" id="KW-0547">Nucleotide-binding</keyword>
<dbReference type="OrthoDB" id="8683598at2"/>
<comment type="similarity">
    <text evidence="1">Belongs to the ABC transporter superfamily.</text>
</comment>
<keyword evidence="4" id="KW-0997">Cell inner membrane</keyword>
<organism evidence="8 9">
    <name type="scientific">Paraburkholderia silvatlantica</name>
    <dbReference type="NCBI Taxonomy" id="321895"/>
    <lineage>
        <taxon>Bacteria</taxon>
        <taxon>Pseudomonadati</taxon>
        <taxon>Pseudomonadota</taxon>
        <taxon>Betaproteobacteria</taxon>
        <taxon>Burkholderiales</taxon>
        <taxon>Burkholderiaceae</taxon>
        <taxon>Paraburkholderia</taxon>
    </lineage>
</organism>
<dbReference type="PROSITE" id="PS00211">
    <property type="entry name" value="ABC_TRANSPORTER_1"/>
    <property type="match status" value="1"/>
</dbReference>
<dbReference type="Proteomes" id="UP000247772">
    <property type="component" value="Unassembled WGS sequence"/>
</dbReference>
<dbReference type="InterPro" id="IPR050166">
    <property type="entry name" value="ABC_transporter_ATP-bind"/>
</dbReference>
<evidence type="ECO:0000313" key="8">
    <source>
        <dbReference type="EMBL" id="PYE15707.1"/>
    </source>
</evidence>
<dbReference type="AlphaFoldDB" id="A0A2V4T0J2"/>
<dbReference type="InterPro" id="IPR027417">
    <property type="entry name" value="P-loop_NTPase"/>
</dbReference>
<evidence type="ECO:0000256" key="5">
    <source>
        <dbReference type="ARBA" id="ARBA00022741"/>
    </source>
</evidence>
<evidence type="ECO:0000256" key="3">
    <source>
        <dbReference type="ARBA" id="ARBA00022475"/>
    </source>
</evidence>
<evidence type="ECO:0000256" key="6">
    <source>
        <dbReference type="ARBA" id="ARBA00022840"/>
    </source>
</evidence>
<accession>A0A2V4T0J2</accession>
<gene>
    <name evidence="8" type="ORF">C7410_13219</name>
</gene>
<evidence type="ECO:0000256" key="4">
    <source>
        <dbReference type="ARBA" id="ARBA00022519"/>
    </source>
</evidence>
<keyword evidence="6 8" id="KW-0067">ATP-binding</keyword>
<dbReference type="InterPro" id="IPR003439">
    <property type="entry name" value="ABC_transporter-like_ATP-bd"/>
</dbReference>
<reference evidence="8 9" key="1">
    <citation type="submission" date="2018-06" db="EMBL/GenBank/DDBJ databases">
        <title>Genomic Encyclopedia of Type Strains, Phase IV (KMG-V): Genome sequencing to study the core and pangenomes of soil and plant-associated prokaryotes.</title>
        <authorList>
            <person name="Whitman W."/>
        </authorList>
    </citation>
    <scope>NUCLEOTIDE SEQUENCE [LARGE SCALE GENOMIC DNA]</scope>
    <source>
        <strain evidence="8 9">SRCL-318</strain>
    </source>
</reference>
<dbReference type="SUPFAM" id="SSF52540">
    <property type="entry name" value="P-loop containing nucleoside triphosphate hydrolases"/>
    <property type="match status" value="1"/>
</dbReference>
<keyword evidence="4" id="KW-0472">Membrane</keyword>
<feature type="domain" description="ABC transporter" evidence="7">
    <location>
        <begin position="11"/>
        <end position="241"/>
    </location>
</feature>
<comment type="caution">
    <text evidence="8">The sequence shown here is derived from an EMBL/GenBank/DDBJ whole genome shotgun (WGS) entry which is preliminary data.</text>
</comment>
<dbReference type="SMART" id="SM00382">
    <property type="entry name" value="AAA"/>
    <property type="match status" value="1"/>
</dbReference>
<evidence type="ECO:0000259" key="7">
    <source>
        <dbReference type="PROSITE" id="PS50893"/>
    </source>
</evidence>
<dbReference type="PROSITE" id="PS50893">
    <property type="entry name" value="ABC_TRANSPORTER_2"/>
    <property type="match status" value="1"/>
</dbReference>
<evidence type="ECO:0000256" key="1">
    <source>
        <dbReference type="ARBA" id="ARBA00005417"/>
    </source>
</evidence>
<dbReference type="Gene3D" id="3.40.50.300">
    <property type="entry name" value="P-loop containing nucleotide triphosphate hydrolases"/>
    <property type="match status" value="1"/>
</dbReference>
<dbReference type="PANTHER" id="PTHR42788">
    <property type="entry name" value="TAURINE IMPORT ATP-BINDING PROTEIN-RELATED"/>
    <property type="match status" value="1"/>
</dbReference>
<dbReference type="Pfam" id="PF00005">
    <property type="entry name" value="ABC_tran"/>
    <property type="match status" value="1"/>
</dbReference>
<proteinExistence type="inferred from homology"/>
<dbReference type="GO" id="GO:0005524">
    <property type="term" value="F:ATP binding"/>
    <property type="evidence" value="ECO:0007669"/>
    <property type="project" value="UniProtKB-KW"/>
</dbReference>